<keyword evidence="4" id="KW-1185">Reference proteome</keyword>
<reference evidence="3 4" key="1">
    <citation type="submission" date="2017-03" db="EMBL/GenBank/DDBJ databases">
        <authorList>
            <person name="Afonso C.L."/>
            <person name="Miller P.J."/>
            <person name="Scott M.A."/>
            <person name="Spackman E."/>
            <person name="Goraichik I."/>
            <person name="Dimitrov K.M."/>
            <person name="Suarez D.L."/>
            <person name="Swayne D.E."/>
        </authorList>
    </citation>
    <scope>NUCLEOTIDE SEQUENCE [LARGE SCALE GENOMIC DNA]</scope>
    <source>
        <strain evidence="3 4">CECT 7745</strain>
    </source>
</reference>
<protein>
    <recommendedName>
        <fullName evidence="5">AsmA-like C-terminal domain-containing protein</fullName>
    </recommendedName>
</protein>
<gene>
    <name evidence="3" type="ORF">ROA7745_00887</name>
</gene>
<organism evidence="3 4">
    <name type="scientific">Roseovarius aestuarii</name>
    <dbReference type="NCBI Taxonomy" id="475083"/>
    <lineage>
        <taxon>Bacteria</taxon>
        <taxon>Pseudomonadati</taxon>
        <taxon>Pseudomonadota</taxon>
        <taxon>Alphaproteobacteria</taxon>
        <taxon>Rhodobacterales</taxon>
        <taxon>Roseobacteraceae</taxon>
        <taxon>Roseovarius</taxon>
    </lineage>
</organism>
<dbReference type="RefSeq" id="WP_085799030.1">
    <property type="nucleotide sequence ID" value="NZ_FWXB01000002.1"/>
</dbReference>
<name>A0A1X7BN73_9RHOB</name>
<feature type="region of interest" description="Disordered" evidence="1">
    <location>
        <begin position="1086"/>
        <end position="1127"/>
    </location>
</feature>
<keyword evidence="2" id="KW-0472">Membrane</keyword>
<dbReference type="Proteomes" id="UP000193224">
    <property type="component" value="Unassembled WGS sequence"/>
</dbReference>
<accession>A0A1X7BN73</accession>
<evidence type="ECO:0000313" key="4">
    <source>
        <dbReference type="Proteomes" id="UP000193224"/>
    </source>
</evidence>
<evidence type="ECO:0008006" key="5">
    <source>
        <dbReference type="Google" id="ProtNLM"/>
    </source>
</evidence>
<evidence type="ECO:0000313" key="3">
    <source>
        <dbReference type="EMBL" id="SMC11078.1"/>
    </source>
</evidence>
<feature type="transmembrane region" description="Helical" evidence="2">
    <location>
        <begin position="21"/>
        <end position="41"/>
    </location>
</feature>
<evidence type="ECO:0000256" key="1">
    <source>
        <dbReference type="SAM" id="MobiDB-lite"/>
    </source>
</evidence>
<dbReference type="AlphaFoldDB" id="A0A1X7BN73"/>
<keyword evidence="2" id="KW-0812">Transmembrane</keyword>
<dbReference type="OrthoDB" id="7161641at2"/>
<evidence type="ECO:0000256" key="2">
    <source>
        <dbReference type="SAM" id="Phobius"/>
    </source>
</evidence>
<keyword evidence="2" id="KW-1133">Transmembrane helix</keyword>
<dbReference type="EMBL" id="FWXB01000002">
    <property type="protein sequence ID" value="SMC11078.1"/>
    <property type="molecule type" value="Genomic_DNA"/>
</dbReference>
<sequence length="1127" mass="119703">MSAKQDQESREERRRRFWPRLLLGLAVLLVVAGIAAMSLVGTQITAPVWVKQKITERINDGLGDHQISFGEVAVVMQEGWKPRLFLRDVRVSDAQGAPLVNLADVAGTVALKPLMQGQLQPASIQLNGARLILRRAADGTVDLALGDTGSTLDQATGFAGLAEDLELFLARPQFASLTRISAENLSVQFDDQRAKRVWAVDGGRLNLSRSGDSLTMQGDFALLGGRDYATTLALSYSGHIGSPAAELGINFRDMATDDIAGQSPALAWLGALKAPISGALRASVDPQGALGPLNATLNIGAGVVQPTAATDPIAFTSARSYFTYDPASQTMQFDELSVVSDWVTARAEGRATLVGIEAGLPREILGQMRVTQIDANPLDLYPETVSLEGASMDVRLQITPFLLSLGQLSLSDQGSTFVIGGEFRAEPGGWGLALDGQMDALTPKRLLELWPRSLAEGTRSWIEQNVTEADLKKIQVALRVQPEQKPEVFLGFDFDGLATRFMKKVPPIKDASGHASLRDNRFSITTNSGQVTAAEGGRIDISGTSFIVPDVRVKNGPARVRLHTSSTISAALSLLDEEPFRVMQKANQPVTIADGRARISGQLDFLLKKKLKTSEVAFDATAVLNGVRSETLVPGRVISAAELMVSANNEDLKIGGSGQISGVPFTGQWQSDIGPSADGTSRFRGQIELSERFVDAFRIGLPPGAISGGGLADITIELARGAPGRFSLSSDLAGVGLRLQQLGWSLPQASSGNLIVAGELGEPPSIETVSLKAGGLDALGTVRLHPGGTLDRASFSRVKLGTWLNAPVDLVGRGAGAAPAVQVRGGKIDLRQTTIGGGDGGTAQRNGGGPVSLVLDRLQISDGIALTDFRAQLNMSRGMDGTFTGRINTGALVSGRVVPQSGRHAFRIQSDNAGAVMVSAGLLQNARDGKMDLVLTPAKEKGSYNGRLGIDDFRIRDIPSMAALLNAVSVIGILEQLQSDGLHFSRVDAEFHLSPDRVTLIEGSAVGASLGISMDGYYYMASKQMDMQGVFSPVYLVNAIGEFFTRKGEGLFGFTYTIKGSAESPAVSVNPLSALTPGLFRELFRRNPPKVRRDPGAGQLTLPASEEGQKPATTEPPRQQNNTARDR</sequence>
<feature type="compositionally biased region" description="Polar residues" evidence="1">
    <location>
        <begin position="1116"/>
        <end position="1127"/>
    </location>
</feature>
<proteinExistence type="predicted"/>